<dbReference type="Proteomes" id="UP000829447">
    <property type="component" value="Linkage Group LG27"/>
</dbReference>
<name>A0ACC5XSS2_PANGG</name>
<accession>A0ACC5XSS2</accession>
<gene>
    <name evidence="1" type="ORF">PGIGA_G00167950</name>
</gene>
<reference evidence="1 2" key="1">
    <citation type="journal article" date="2022" name="bioRxiv">
        <title>An ancient truncated duplication of the anti-Mullerian hormone receptor type 2 gene is a potential conserved master sex determinant in the Pangasiidae catfish family.</title>
        <authorList>
            <person name="Wen M."/>
            <person name="Pan Q."/>
            <person name="Jouanno E."/>
            <person name="Montfort J."/>
            <person name="Zahm M."/>
            <person name="Cabau C."/>
            <person name="Klopp C."/>
            <person name="Iampietro C."/>
            <person name="Roques C."/>
            <person name="Bouchez O."/>
            <person name="Castinel A."/>
            <person name="Donnadieu C."/>
            <person name="Parrinello H."/>
            <person name="Poncet C."/>
            <person name="Belmonte E."/>
            <person name="Gautier V."/>
            <person name="Avarre J.-C."/>
            <person name="Dugue R."/>
            <person name="Gustiano R."/>
            <person name="Ha T.T.T."/>
            <person name="Campet M."/>
            <person name="Sriphairoj K."/>
            <person name="Ribolli J."/>
            <person name="de Almeida F.L."/>
            <person name="Desvignes T."/>
            <person name="Postlethwait J.H."/>
            <person name="Bucao C.F."/>
            <person name="Robinson-Rechavi M."/>
            <person name="Bobe J."/>
            <person name="Herpin A."/>
            <person name="Guiguen Y."/>
        </authorList>
    </citation>
    <scope>NUCLEOTIDE SEQUENCE [LARGE SCALE GENOMIC DNA]</scope>
    <source>
        <strain evidence="1">YG-Dec2019</strain>
    </source>
</reference>
<dbReference type="EMBL" id="CM040480">
    <property type="protein sequence ID" value="MCI4394373.1"/>
    <property type="molecule type" value="Genomic_DNA"/>
</dbReference>
<protein>
    <submittedName>
        <fullName evidence="1">Uncharacterized protein</fullName>
    </submittedName>
</protein>
<sequence>MQILLNTRCEIDIDKCIDRMAVDCRRGRSNFQPINDRERNHVTRRRLKTQIKPRDIICCLRTEERATLRLEQCIIEPGMPTLEMT</sequence>
<keyword evidence="2" id="KW-1185">Reference proteome</keyword>
<organism evidence="1 2">
    <name type="scientific">Pangasianodon gigas</name>
    <name type="common">Mekong giant catfish</name>
    <name type="synonym">Pangasius gigas</name>
    <dbReference type="NCBI Taxonomy" id="30993"/>
    <lineage>
        <taxon>Eukaryota</taxon>
        <taxon>Metazoa</taxon>
        <taxon>Chordata</taxon>
        <taxon>Craniata</taxon>
        <taxon>Vertebrata</taxon>
        <taxon>Euteleostomi</taxon>
        <taxon>Actinopterygii</taxon>
        <taxon>Neopterygii</taxon>
        <taxon>Teleostei</taxon>
        <taxon>Ostariophysi</taxon>
        <taxon>Siluriformes</taxon>
        <taxon>Pangasiidae</taxon>
        <taxon>Pangasianodon</taxon>
    </lineage>
</organism>
<proteinExistence type="predicted"/>
<comment type="caution">
    <text evidence="1">The sequence shown here is derived from an EMBL/GenBank/DDBJ whole genome shotgun (WGS) entry which is preliminary data.</text>
</comment>
<evidence type="ECO:0000313" key="2">
    <source>
        <dbReference type="Proteomes" id="UP000829447"/>
    </source>
</evidence>
<evidence type="ECO:0000313" key="1">
    <source>
        <dbReference type="EMBL" id="MCI4394373.1"/>
    </source>
</evidence>